<accession>A0A412EZU5</accession>
<feature type="transmembrane region" description="Helical" evidence="5">
    <location>
        <begin position="221"/>
        <end position="237"/>
    </location>
</feature>
<feature type="transmembrane region" description="Helical" evidence="5">
    <location>
        <begin position="200"/>
        <end position="216"/>
    </location>
</feature>
<dbReference type="Proteomes" id="UP000283652">
    <property type="component" value="Unassembled WGS sequence"/>
</dbReference>
<feature type="transmembrane region" description="Helical" evidence="5">
    <location>
        <begin position="176"/>
        <end position="194"/>
    </location>
</feature>
<keyword evidence="3 5" id="KW-1133">Transmembrane helix</keyword>
<evidence type="ECO:0000313" key="7">
    <source>
        <dbReference type="EMBL" id="RGR58485.1"/>
    </source>
</evidence>
<keyword evidence="4 5" id="KW-0472">Membrane</keyword>
<feature type="transmembrane region" description="Helical" evidence="5">
    <location>
        <begin position="343"/>
        <end position="367"/>
    </location>
</feature>
<feature type="domain" description="O-antigen ligase-related" evidence="6">
    <location>
        <begin position="184"/>
        <end position="315"/>
    </location>
</feature>
<dbReference type="RefSeq" id="WP_118398687.1">
    <property type="nucleotide sequence ID" value="NZ_QRUK01000016.1"/>
</dbReference>
<comment type="caution">
    <text evidence="7">The sequence shown here is derived from an EMBL/GenBank/DDBJ whole genome shotgun (WGS) entry which is preliminary data.</text>
</comment>
<dbReference type="GO" id="GO:0016020">
    <property type="term" value="C:membrane"/>
    <property type="evidence" value="ECO:0007669"/>
    <property type="project" value="UniProtKB-SubCell"/>
</dbReference>
<dbReference type="InterPro" id="IPR007016">
    <property type="entry name" value="O-antigen_ligase-rel_domated"/>
</dbReference>
<dbReference type="AlphaFoldDB" id="A0A412EZU5"/>
<dbReference type="PANTHER" id="PTHR37422">
    <property type="entry name" value="TEICHURONIC ACID BIOSYNTHESIS PROTEIN TUAE"/>
    <property type="match status" value="1"/>
</dbReference>
<dbReference type="InterPro" id="IPR051533">
    <property type="entry name" value="WaaL-like"/>
</dbReference>
<name>A0A412EZU5_9FIRM</name>
<dbReference type="PANTHER" id="PTHR37422:SF17">
    <property type="entry name" value="O-ANTIGEN LIGASE"/>
    <property type="match status" value="1"/>
</dbReference>
<evidence type="ECO:0000259" key="6">
    <source>
        <dbReference type="Pfam" id="PF04932"/>
    </source>
</evidence>
<evidence type="ECO:0000256" key="1">
    <source>
        <dbReference type="ARBA" id="ARBA00004141"/>
    </source>
</evidence>
<gene>
    <name evidence="7" type="ORF">DWY33_09475</name>
</gene>
<sequence length="396" mass="45420">MRKITLRPFEKLLIFMTIWVYFSLNANYLNFPGSHIFRWVCPGILIILTIVKQRGKIIKPPSILLYITCAVLPSFIFSMYASTAFIKYLSLVIVFYGSYIFFNSLKDTDIMKNYFNILAYILIIFQILNSIFVILGINYDSGRALGITTNANTLGVYANLSYWAIIYVLQGTKKVYLKIINCLLLMTCVMSVIASGSRTAFVVLVLDILITGFLLFRHSPLILVFVTGCILMIYLFYSGKLTSINILALNRLMEKGGIERTDLWQAAFNLWREHRIFGVGYTVSNFFNPIEPGMAFHNSYISYLVENGIWGCIILGIGIIELLFYIIYSLWKCRNKFEGKLGELTVVCTMLVVLLIAAWSESFLFAVGSTEGFTFWFLLAWLLSYIHKLYHEERVL</sequence>
<evidence type="ECO:0000256" key="5">
    <source>
        <dbReference type="SAM" id="Phobius"/>
    </source>
</evidence>
<feature type="transmembrane region" description="Helical" evidence="5">
    <location>
        <begin position="12"/>
        <end position="29"/>
    </location>
</feature>
<feature type="transmembrane region" description="Helical" evidence="5">
    <location>
        <begin position="373"/>
        <end position="390"/>
    </location>
</feature>
<reference evidence="7 8" key="1">
    <citation type="submission" date="2018-08" db="EMBL/GenBank/DDBJ databases">
        <title>A genome reference for cultivated species of the human gut microbiota.</title>
        <authorList>
            <person name="Zou Y."/>
            <person name="Xue W."/>
            <person name="Luo G."/>
        </authorList>
    </citation>
    <scope>NUCLEOTIDE SEQUENCE [LARGE SCALE GENOMIC DNA]</scope>
    <source>
        <strain evidence="7 8">AF25-11</strain>
    </source>
</reference>
<organism evidence="7 8">
    <name type="scientific">Dorea formicigenerans</name>
    <dbReference type="NCBI Taxonomy" id="39486"/>
    <lineage>
        <taxon>Bacteria</taxon>
        <taxon>Bacillati</taxon>
        <taxon>Bacillota</taxon>
        <taxon>Clostridia</taxon>
        <taxon>Lachnospirales</taxon>
        <taxon>Lachnospiraceae</taxon>
        <taxon>Dorea</taxon>
    </lineage>
</organism>
<feature type="transmembrane region" description="Helical" evidence="5">
    <location>
        <begin position="117"/>
        <end position="139"/>
    </location>
</feature>
<evidence type="ECO:0000256" key="4">
    <source>
        <dbReference type="ARBA" id="ARBA00023136"/>
    </source>
</evidence>
<evidence type="ECO:0000256" key="3">
    <source>
        <dbReference type="ARBA" id="ARBA00022989"/>
    </source>
</evidence>
<feature type="transmembrane region" description="Helical" evidence="5">
    <location>
        <begin position="151"/>
        <end position="169"/>
    </location>
</feature>
<evidence type="ECO:0000256" key="2">
    <source>
        <dbReference type="ARBA" id="ARBA00022692"/>
    </source>
</evidence>
<feature type="transmembrane region" description="Helical" evidence="5">
    <location>
        <begin position="35"/>
        <end position="51"/>
    </location>
</feature>
<evidence type="ECO:0000313" key="8">
    <source>
        <dbReference type="Proteomes" id="UP000283652"/>
    </source>
</evidence>
<feature type="transmembrane region" description="Helical" evidence="5">
    <location>
        <begin position="88"/>
        <end position="105"/>
    </location>
</feature>
<dbReference type="Pfam" id="PF04932">
    <property type="entry name" value="Wzy_C"/>
    <property type="match status" value="1"/>
</dbReference>
<keyword evidence="2 5" id="KW-0812">Transmembrane</keyword>
<comment type="subcellular location">
    <subcellularLocation>
        <location evidence="1">Membrane</location>
        <topology evidence="1">Multi-pass membrane protein</topology>
    </subcellularLocation>
</comment>
<protein>
    <recommendedName>
        <fullName evidence="6">O-antigen ligase-related domain-containing protein</fullName>
    </recommendedName>
</protein>
<dbReference type="EMBL" id="QRUK01000016">
    <property type="protein sequence ID" value="RGR58485.1"/>
    <property type="molecule type" value="Genomic_DNA"/>
</dbReference>
<feature type="transmembrane region" description="Helical" evidence="5">
    <location>
        <begin position="308"/>
        <end position="331"/>
    </location>
</feature>
<feature type="transmembrane region" description="Helical" evidence="5">
    <location>
        <begin position="63"/>
        <end position="82"/>
    </location>
</feature>
<proteinExistence type="predicted"/>